<keyword evidence="6" id="KW-0479">Metal-binding</keyword>
<dbReference type="InterPro" id="IPR006439">
    <property type="entry name" value="HAD-SF_hydro_IA"/>
</dbReference>
<evidence type="ECO:0000256" key="5">
    <source>
        <dbReference type="ARBA" id="ARBA00013078"/>
    </source>
</evidence>
<evidence type="ECO:0000256" key="2">
    <source>
        <dbReference type="ARBA" id="ARBA00001946"/>
    </source>
</evidence>
<dbReference type="GO" id="GO:0006281">
    <property type="term" value="P:DNA repair"/>
    <property type="evidence" value="ECO:0007669"/>
    <property type="project" value="TreeGrafter"/>
</dbReference>
<evidence type="ECO:0000256" key="3">
    <source>
        <dbReference type="ARBA" id="ARBA00004818"/>
    </source>
</evidence>
<evidence type="ECO:0000313" key="10">
    <source>
        <dbReference type="EMBL" id="GFE80526.1"/>
    </source>
</evidence>
<protein>
    <recommendedName>
        <fullName evidence="5">phosphoglycolate phosphatase</fullName>
        <ecNumber evidence="5">3.1.3.18</ecNumber>
    </recommendedName>
</protein>
<dbReference type="GO" id="GO:0046872">
    <property type="term" value="F:metal ion binding"/>
    <property type="evidence" value="ECO:0007669"/>
    <property type="project" value="UniProtKB-KW"/>
</dbReference>
<comment type="caution">
    <text evidence="10">The sequence shown here is derived from an EMBL/GenBank/DDBJ whole genome shotgun (WGS) entry which is preliminary data.</text>
</comment>
<evidence type="ECO:0000313" key="11">
    <source>
        <dbReference type="Proteomes" id="UP000445000"/>
    </source>
</evidence>
<name>A0A829YD12_9GAMM</name>
<dbReference type="Gene3D" id="1.10.150.240">
    <property type="entry name" value="Putative phosphatase, domain 2"/>
    <property type="match status" value="1"/>
</dbReference>
<evidence type="ECO:0000256" key="9">
    <source>
        <dbReference type="ARBA" id="ARBA00023277"/>
    </source>
</evidence>
<dbReference type="InterPro" id="IPR050155">
    <property type="entry name" value="HAD-like_hydrolase_sf"/>
</dbReference>
<dbReference type="GO" id="GO:0005829">
    <property type="term" value="C:cytosol"/>
    <property type="evidence" value="ECO:0007669"/>
    <property type="project" value="TreeGrafter"/>
</dbReference>
<dbReference type="NCBIfam" id="TIGR01509">
    <property type="entry name" value="HAD-SF-IA-v3"/>
    <property type="match status" value="1"/>
</dbReference>
<gene>
    <name evidence="10" type="primary">gph</name>
    <name evidence="10" type="ORF">GCM10011487_25260</name>
</gene>
<dbReference type="FunFam" id="3.40.50.1000:FF:000022">
    <property type="entry name" value="Phosphoglycolate phosphatase"/>
    <property type="match status" value="1"/>
</dbReference>
<dbReference type="NCBIfam" id="TIGR01449">
    <property type="entry name" value="PGP_bact"/>
    <property type="match status" value="1"/>
</dbReference>
<comment type="pathway">
    <text evidence="3">Organic acid metabolism; glycolate biosynthesis; glycolate from 2-phosphoglycolate: step 1/1.</text>
</comment>
<sequence length="237" mass="25801">MPKLIDCVAAVSFDLDGTIIDTAPDLGAAANMMLVMLGGRPLPDDRIPALVGAGIDEFVKRVLAQSGVTPDARLQETSATLFRDLYEQRVFRLSRIYPGVMMTLHTLRAAGLTLCCVTNKERKFAQPLLEIAGISGFFASVLCPERPEDRKPSPSLLYAACRQAEIEPLDMLLVGDSRADIEAAHAAGCRVVAVDYGYHRGQPLEELRPDAIVSNLKEIMELSVRPRSGTRALRAIP</sequence>
<keyword evidence="11" id="KW-1185">Reference proteome</keyword>
<organism evidence="10 11">
    <name type="scientific">Steroidobacter agaridevorans</name>
    <dbReference type="NCBI Taxonomy" id="2695856"/>
    <lineage>
        <taxon>Bacteria</taxon>
        <taxon>Pseudomonadati</taxon>
        <taxon>Pseudomonadota</taxon>
        <taxon>Gammaproteobacteria</taxon>
        <taxon>Steroidobacterales</taxon>
        <taxon>Steroidobacteraceae</taxon>
        <taxon>Steroidobacter</taxon>
    </lineage>
</organism>
<accession>A0A829YD12</accession>
<dbReference type="RefSeq" id="WP_161812199.1">
    <property type="nucleotide sequence ID" value="NZ_BLJN01000002.1"/>
</dbReference>
<dbReference type="Pfam" id="PF13419">
    <property type="entry name" value="HAD_2"/>
    <property type="match status" value="1"/>
</dbReference>
<comment type="catalytic activity">
    <reaction evidence="1">
        <text>2-phosphoglycolate + H2O = glycolate + phosphate</text>
        <dbReference type="Rhea" id="RHEA:14369"/>
        <dbReference type="ChEBI" id="CHEBI:15377"/>
        <dbReference type="ChEBI" id="CHEBI:29805"/>
        <dbReference type="ChEBI" id="CHEBI:43474"/>
        <dbReference type="ChEBI" id="CHEBI:58033"/>
        <dbReference type="EC" id="3.1.3.18"/>
    </reaction>
</comment>
<comment type="cofactor">
    <cofactor evidence="2">
        <name>Mg(2+)</name>
        <dbReference type="ChEBI" id="CHEBI:18420"/>
    </cofactor>
</comment>
<dbReference type="Proteomes" id="UP000445000">
    <property type="component" value="Unassembled WGS sequence"/>
</dbReference>
<evidence type="ECO:0000256" key="6">
    <source>
        <dbReference type="ARBA" id="ARBA00022723"/>
    </source>
</evidence>
<comment type="similarity">
    <text evidence="4">Belongs to the HAD-like hydrolase superfamily. CbbY/CbbZ/Gph/YieH family.</text>
</comment>
<dbReference type="EC" id="3.1.3.18" evidence="5"/>
<dbReference type="PANTHER" id="PTHR43434">
    <property type="entry name" value="PHOSPHOGLYCOLATE PHOSPHATASE"/>
    <property type="match status" value="1"/>
</dbReference>
<dbReference type="SFLD" id="SFLDG01135">
    <property type="entry name" value="C1.5.6:_HAD__Beta-PGM__Phospha"/>
    <property type="match status" value="1"/>
</dbReference>
<dbReference type="InterPro" id="IPR037512">
    <property type="entry name" value="PGPase_prok"/>
</dbReference>
<evidence type="ECO:0000256" key="7">
    <source>
        <dbReference type="ARBA" id="ARBA00022801"/>
    </source>
</evidence>
<dbReference type="GO" id="GO:0005975">
    <property type="term" value="P:carbohydrate metabolic process"/>
    <property type="evidence" value="ECO:0007669"/>
    <property type="project" value="InterPro"/>
</dbReference>
<evidence type="ECO:0000256" key="4">
    <source>
        <dbReference type="ARBA" id="ARBA00006171"/>
    </source>
</evidence>
<dbReference type="InterPro" id="IPR023214">
    <property type="entry name" value="HAD_sf"/>
</dbReference>
<evidence type="ECO:0000256" key="8">
    <source>
        <dbReference type="ARBA" id="ARBA00022842"/>
    </source>
</evidence>
<dbReference type="EMBL" id="BLJN01000002">
    <property type="protein sequence ID" value="GFE80526.1"/>
    <property type="molecule type" value="Genomic_DNA"/>
</dbReference>
<dbReference type="SUPFAM" id="SSF56784">
    <property type="entry name" value="HAD-like"/>
    <property type="match status" value="1"/>
</dbReference>
<dbReference type="NCBIfam" id="TIGR01549">
    <property type="entry name" value="HAD-SF-IA-v1"/>
    <property type="match status" value="1"/>
</dbReference>
<dbReference type="AlphaFoldDB" id="A0A829YD12"/>
<dbReference type="Gene3D" id="3.40.50.1000">
    <property type="entry name" value="HAD superfamily/HAD-like"/>
    <property type="match status" value="1"/>
</dbReference>
<dbReference type="GO" id="GO:0008967">
    <property type="term" value="F:phosphoglycolate phosphatase activity"/>
    <property type="evidence" value="ECO:0007669"/>
    <property type="project" value="UniProtKB-EC"/>
</dbReference>
<dbReference type="InterPro" id="IPR036412">
    <property type="entry name" value="HAD-like_sf"/>
</dbReference>
<dbReference type="SFLD" id="SFLDG01129">
    <property type="entry name" value="C1.5:_HAD__Beta-PGM__Phosphata"/>
    <property type="match status" value="1"/>
</dbReference>
<dbReference type="InterPro" id="IPR023198">
    <property type="entry name" value="PGP-like_dom2"/>
</dbReference>
<dbReference type="PANTHER" id="PTHR43434:SF1">
    <property type="entry name" value="PHOSPHOGLYCOLATE PHOSPHATASE"/>
    <property type="match status" value="1"/>
</dbReference>
<keyword evidence="7" id="KW-0378">Hydrolase</keyword>
<dbReference type="InterPro" id="IPR041492">
    <property type="entry name" value="HAD_2"/>
</dbReference>
<evidence type="ECO:0000256" key="1">
    <source>
        <dbReference type="ARBA" id="ARBA00000830"/>
    </source>
</evidence>
<proteinExistence type="inferred from homology"/>
<keyword evidence="9" id="KW-0119">Carbohydrate metabolism</keyword>
<reference evidence="11" key="1">
    <citation type="submission" date="2020-01" db="EMBL/GenBank/DDBJ databases">
        <title>'Steroidobacter agaridevorans' sp. nov., agar-degrading bacteria isolated from rhizosphere soils.</title>
        <authorList>
            <person name="Ikenaga M."/>
            <person name="Kataoka M."/>
            <person name="Murouchi A."/>
            <person name="Katsuragi S."/>
            <person name="Sakai M."/>
        </authorList>
    </citation>
    <scope>NUCLEOTIDE SEQUENCE [LARGE SCALE GENOMIC DNA]</scope>
    <source>
        <strain evidence="11">YU21-B</strain>
    </source>
</reference>
<keyword evidence="8" id="KW-0460">Magnesium</keyword>
<dbReference type="SFLD" id="SFLDS00003">
    <property type="entry name" value="Haloacid_Dehalogenase"/>
    <property type="match status" value="1"/>
</dbReference>